<protein>
    <submittedName>
        <fullName evidence="7">X-ray repair cross complementing 4</fullName>
    </submittedName>
</protein>
<accession>A0A3B3D6R6</accession>
<feature type="transmembrane region" description="Helical" evidence="5">
    <location>
        <begin position="180"/>
        <end position="201"/>
    </location>
</feature>
<keyword evidence="2" id="KW-0227">DNA damage</keyword>
<evidence type="ECO:0000313" key="7">
    <source>
        <dbReference type="Ensembl" id="ENSOMEP00000025100.1"/>
    </source>
</evidence>
<dbReference type="GO" id="GO:0003677">
    <property type="term" value="F:DNA binding"/>
    <property type="evidence" value="ECO:0007669"/>
    <property type="project" value="InterPro"/>
</dbReference>
<dbReference type="GO" id="GO:0006303">
    <property type="term" value="P:double-strand break repair via nonhomologous end joining"/>
    <property type="evidence" value="ECO:0007669"/>
    <property type="project" value="UniProtKB-ARBA"/>
</dbReference>
<evidence type="ECO:0000256" key="2">
    <source>
        <dbReference type="ARBA" id="ARBA00022763"/>
    </source>
</evidence>
<dbReference type="PANTHER" id="PTHR28559:SF1">
    <property type="entry name" value="DNA REPAIR PROTEIN XRCC4"/>
    <property type="match status" value="1"/>
</dbReference>
<keyword evidence="4" id="KW-0539">Nucleus</keyword>
<evidence type="ECO:0000256" key="3">
    <source>
        <dbReference type="ARBA" id="ARBA00023204"/>
    </source>
</evidence>
<dbReference type="Ensembl" id="ENSOMET00000007989.1">
    <property type="protein sequence ID" value="ENSOMEP00000025100.1"/>
    <property type="gene ID" value="ENSOMEG00000006134.1"/>
</dbReference>
<evidence type="ECO:0000313" key="8">
    <source>
        <dbReference type="Proteomes" id="UP000261560"/>
    </source>
</evidence>
<reference evidence="7" key="1">
    <citation type="submission" date="2025-08" db="UniProtKB">
        <authorList>
            <consortium name="Ensembl"/>
        </authorList>
    </citation>
    <scope>IDENTIFICATION</scope>
</reference>
<dbReference type="InterPro" id="IPR010585">
    <property type="entry name" value="DNA_repair_prot_XRCC4"/>
</dbReference>
<name>A0A3B3D6R6_ORYME</name>
<keyword evidence="5" id="KW-0812">Transmembrane</keyword>
<evidence type="ECO:0000256" key="1">
    <source>
        <dbReference type="ARBA" id="ARBA00004123"/>
    </source>
</evidence>
<dbReference type="GO" id="GO:0032807">
    <property type="term" value="C:DNA ligase IV complex"/>
    <property type="evidence" value="ECO:0007669"/>
    <property type="project" value="TreeGrafter"/>
</dbReference>
<keyword evidence="8" id="KW-1185">Reference proteome</keyword>
<sequence>MSGTVRQISVNSNPGLDFFLRVDWAVDLGAGFTLALTDGSSAWIGEVSEDDLTREASSMGIVREAYVEDLLQALTKTDMEQGKRRGEDKKAFSFDITPDHRYLSFQKISNNITVRGKKNCRKVFCLAVMNRTEHLKKTKYSFVSKGVLLWKVIHLIWYILKISNISYLHFSQTGHSVCFPSYNVLTVLDVLAALMCVCLIFTKLEPTEPNGYATFSSNRSFQEE</sequence>
<feature type="domain" description="XRCC4 N-terminal" evidence="6">
    <location>
        <begin position="18"/>
        <end position="116"/>
    </location>
</feature>
<dbReference type="InterPro" id="IPR009089">
    <property type="entry name" value="XRCC4_N_sf"/>
</dbReference>
<keyword evidence="3" id="KW-0234">DNA repair</keyword>
<dbReference type="Proteomes" id="UP000261560">
    <property type="component" value="Unplaced"/>
</dbReference>
<organism evidence="7 8">
    <name type="scientific">Oryzias melastigma</name>
    <name type="common">Marine medaka</name>
    <dbReference type="NCBI Taxonomy" id="30732"/>
    <lineage>
        <taxon>Eukaryota</taxon>
        <taxon>Metazoa</taxon>
        <taxon>Chordata</taxon>
        <taxon>Craniata</taxon>
        <taxon>Vertebrata</taxon>
        <taxon>Euteleostomi</taxon>
        <taxon>Actinopterygii</taxon>
        <taxon>Neopterygii</taxon>
        <taxon>Teleostei</taxon>
        <taxon>Neoteleostei</taxon>
        <taxon>Acanthomorphata</taxon>
        <taxon>Ovalentaria</taxon>
        <taxon>Atherinomorphae</taxon>
        <taxon>Beloniformes</taxon>
        <taxon>Adrianichthyidae</taxon>
        <taxon>Oryziinae</taxon>
        <taxon>Oryzias</taxon>
    </lineage>
</organism>
<dbReference type="AlphaFoldDB" id="A0A3B3D6R6"/>
<feature type="transmembrane region" description="Helical" evidence="5">
    <location>
        <begin position="140"/>
        <end position="160"/>
    </location>
</feature>
<dbReference type="InterPro" id="IPR038051">
    <property type="entry name" value="XRCC4-like_N_sf"/>
</dbReference>
<dbReference type="GO" id="GO:0005958">
    <property type="term" value="C:DNA-dependent protein kinase-DNA ligase 4 complex"/>
    <property type="evidence" value="ECO:0007669"/>
    <property type="project" value="TreeGrafter"/>
</dbReference>
<comment type="subcellular location">
    <subcellularLocation>
        <location evidence="1">Nucleus</location>
    </subcellularLocation>
</comment>
<reference evidence="7" key="2">
    <citation type="submission" date="2025-09" db="UniProtKB">
        <authorList>
            <consortium name="Ensembl"/>
        </authorList>
    </citation>
    <scope>IDENTIFICATION</scope>
</reference>
<dbReference type="GO" id="GO:0010165">
    <property type="term" value="P:response to X-ray"/>
    <property type="evidence" value="ECO:0007669"/>
    <property type="project" value="TreeGrafter"/>
</dbReference>
<proteinExistence type="predicted"/>
<dbReference type="GeneTree" id="ENSGT00940000166544"/>
<dbReference type="Gene3D" id="2.170.210.10">
    <property type="entry name" value="DNA double-strand break repair and VJ recombination XRCC4, N-terminal"/>
    <property type="match status" value="1"/>
</dbReference>
<keyword evidence="5" id="KW-0472">Membrane</keyword>
<dbReference type="Pfam" id="PF06632">
    <property type="entry name" value="XRCC4"/>
    <property type="match status" value="1"/>
</dbReference>
<keyword evidence="5" id="KW-1133">Transmembrane helix</keyword>
<dbReference type="PANTHER" id="PTHR28559">
    <property type="entry name" value="DNA REPAIR PROTEIN XRCC4"/>
    <property type="match status" value="1"/>
</dbReference>
<evidence type="ECO:0000256" key="5">
    <source>
        <dbReference type="SAM" id="Phobius"/>
    </source>
</evidence>
<dbReference type="InterPro" id="IPR053961">
    <property type="entry name" value="XRCC4_N"/>
</dbReference>
<evidence type="ECO:0000256" key="4">
    <source>
        <dbReference type="ARBA" id="ARBA00023242"/>
    </source>
</evidence>
<evidence type="ECO:0000259" key="6">
    <source>
        <dbReference type="Pfam" id="PF06632"/>
    </source>
</evidence>
<dbReference type="GO" id="GO:0033152">
    <property type="term" value="P:immunoglobulin V(D)J recombination"/>
    <property type="evidence" value="ECO:0007669"/>
    <property type="project" value="TreeGrafter"/>
</dbReference>
<dbReference type="SUPFAM" id="SSF50809">
    <property type="entry name" value="XRCC4, N-terminal domain"/>
    <property type="match status" value="1"/>
</dbReference>